<evidence type="ECO:0000256" key="2">
    <source>
        <dbReference type="ARBA" id="ARBA00023015"/>
    </source>
</evidence>
<keyword evidence="6" id="KW-0175">Coiled coil</keyword>
<dbReference type="Pfam" id="PF01486">
    <property type="entry name" value="K-box"/>
    <property type="match status" value="1"/>
</dbReference>
<evidence type="ECO:0000259" key="8">
    <source>
        <dbReference type="PROSITE" id="PS51297"/>
    </source>
</evidence>
<dbReference type="GO" id="GO:0046983">
    <property type="term" value="F:protein dimerization activity"/>
    <property type="evidence" value="ECO:0007669"/>
    <property type="project" value="InterPro"/>
</dbReference>
<feature type="coiled-coil region" evidence="6">
    <location>
        <begin position="149"/>
        <end position="183"/>
    </location>
</feature>
<evidence type="ECO:0000256" key="1">
    <source>
        <dbReference type="ARBA" id="ARBA00004123"/>
    </source>
</evidence>
<dbReference type="GO" id="GO:0045944">
    <property type="term" value="P:positive regulation of transcription by RNA polymerase II"/>
    <property type="evidence" value="ECO:0007669"/>
    <property type="project" value="InterPro"/>
</dbReference>
<accession>A0A6M9U0J4</accession>
<dbReference type="GO" id="GO:0005634">
    <property type="term" value="C:nucleus"/>
    <property type="evidence" value="ECO:0007669"/>
    <property type="project" value="UniProtKB-SubCell"/>
</dbReference>
<comment type="subcellular location">
    <subcellularLocation>
        <location evidence="1">Nucleus</location>
    </subcellularLocation>
</comment>
<evidence type="ECO:0000259" key="7">
    <source>
        <dbReference type="PROSITE" id="PS50066"/>
    </source>
</evidence>
<dbReference type="PROSITE" id="PS00350">
    <property type="entry name" value="MADS_BOX_1"/>
    <property type="match status" value="1"/>
</dbReference>
<dbReference type="PROSITE" id="PS51297">
    <property type="entry name" value="K_BOX"/>
    <property type="match status" value="1"/>
</dbReference>
<evidence type="ECO:0000256" key="3">
    <source>
        <dbReference type="ARBA" id="ARBA00023125"/>
    </source>
</evidence>
<sequence>MGRKKVQLKRIENKSSRQVTFSKRRSGLIKKARELSVLCDVDVALIIFSSRGKLYEFCSTDSEANIFERYQSHSGEEALASKGENAEVSNPEYASIYSHAELLQIVQRQLEGPKFEQLTVTDIVHLEKQFNAKISQIRARKTELIMDTIMTLQDKEKKQREENTLLRREIAELEKENDRTARAMATLHLLR</sequence>
<evidence type="ECO:0000256" key="6">
    <source>
        <dbReference type="SAM" id="Coils"/>
    </source>
</evidence>
<dbReference type="GO" id="GO:0003700">
    <property type="term" value="F:DNA-binding transcription factor activity"/>
    <property type="evidence" value="ECO:0007669"/>
    <property type="project" value="InterPro"/>
</dbReference>
<organism evidence="9">
    <name type="scientific">Mangifera indica</name>
    <name type="common">Mango</name>
    <dbReference type="NCBI Taxonomy" id="29780"/>
    <lineage>
        <taxon>Eukaryota</taxon>
        <taxon>Viridiplantae</taxon>
        <taxon>Streptophyta</taxon>
        <taxon>Embryophyta</taxon>
        <taxon>Tracheophyta</taxon>
        <taxon>Spermatophyta</taxon>
        <taxon>Magnoliopsida</taxon>
        <taxon>eudicotyledons</taxon>
        <taxon>Gunneridae</taxon>
        <taxon>Pentapetalae</taxon>
        <taxon>rosids</taxon>
        <taxon>malvids</taxon>
        <taxon>Sapindales</taxon>
        <taxon>Anacardiaceae</taxon>
        <taxon>Mangifera</taxon>
    </lineage>
</organism>
<dbReference type="EMBL" id="MN734787">
    <property type="protein sequence ID" value="QKN22745.1"/>
    <property type="molecule type" value="mRNA"/>
</dbReference>
<dbReference type="InterPro" id="IPR036879">
    <property type="entry name" value="TF_MADSbox_sf"/>
</dbReference>
<gene>
    <name evidence="9" type="primary">FLC</name>
</gene>
<evidence type="ECO:0000256" key="5">
    <source>
        <dbReference type="ARBA" id="ARBA00023242"/>
    </source>
</evidence>
<keyword evidence="3" id="KW-0238">DNA-binding</keyword>
<dbReference type="InterPro" id="IPR002487">
    <property type="entry name" value="TF_Kbox"/>
</dbReference>
<keyword evidence="4" id="KW-0804">Transcription</keyword>
<reference evidence="9" key="1">
    <citation type="submission" date="2019-11" db="EMBL/GenBank/DDBJ databases">
        <title>Cloning and Expression Analysis of MiFLC homologous Gene of Mangifera indica L.</title>
        <authorList>
            <person name="Jun Q.G."/>
        </authorList>
    </citation>
    <scope>NUCLEOTIDE SEQUENCE</scope>
</reference>
<dbReference type="Gene3D" id="3.40.1810.10">
    <property type="entry name" value="Transcription factor, MADS-box"/>
    <property type="match status" value="1"/>
</dbReference>
<dbReference type="InterPro" id="IPR050142">
    <property type="entry name" value="MADS-box/MEF2_TF"/>
</dbReference>
<keyword evidence="2" id="KW-0805">Transcription regulation</keyword>
<dbReference type="InterPro" id="IPR033896">
    <property type="entry name" value="MEF2-like_N"/>
</dbReference>
<dbReference type="PANTHER" id="PTHR48019">
    <property type="entry name" value="SERUM RESPONSE FACTOR HOMOLOG"/>
    <property type="match status" value="1"/>
</dbReference>
<feature type="domain" description="K-box" evidence="8">
    <location>
        <begin position="86"/>
        <end position="176"/>
    </location>
</feature>
<evidence type="ECO:0000313" key="9">
    <source>
        <dbReference type="EMBL" id="QKN22745.1"/>
    </source>
</evidence>
<dbReference type="SMART" id="SM00432">
    <property type="entry name" value="MADS"/>
    <property type="match status" value="1"/>
</dbReference>
<feature type="domain" description="MADS-box" evidence="7">
    <location>
        <begin position="1"/>
        <end position="61"/>
    </location>
</feature>
<protein>
    <submittedName>
        <fullName evidence="9">Flowering locus C</fullName>
    </submittedName>
</protein>
<dbReference type="PROSITE" id="PS50066">
    <property type="entry name" value="MADS_BOX_2"/>
    <property type="match status" value="1"/>
</dbReference>
<proteinExistence type="evidence at transcript level"/>
<dbReference type="GO" id="GO:0000977">
    <property type="term" value="F:RNA polymerase II transcription regulatory region sequence-specific DNA binding"/>
    <property type="evidence" value="ECO:0007669"/>
    <property type="project" value="InterPro"/>
</dbReference>
<dbReference type="Pfam" id="PF00319">
    <property type="entry name" value="SRF-TF"/>
    <property type="match status" value="1"/>
</dbReference>
<dbReference type="PRINTS" id="PR00404">
    <property type="entry name" value="MADSDOMAIN"/>
</dbReference>
<dbReference type="SMR" id="A0A6M9U0J4"/>
<dbReference type="FunFam" id="3.40.1810.10:FF:000003">
    <property type="entry name" value="MADS-box transcription factor MADS-MC"/>
    <property type="match status" value="1"/>
</dbReference>
<dbReference type="SUPFAM" id="SSF55455">
    <property type="entry name" value="SRF-like"/>
    <property type="match status" value="1"/>
</dbReference>
<dbReference type="InterPro" id="IPR002100">
    <property type="entry name" value="TF_MADSbox"/>
</dbReference>
<dbReference type="CDD" id="cd00265">
    <property type="entry name" value="MADS_MEF2_like"/>
    <property type="match status" value="1"/>
</dbReference>
<dbReference type="AlphaFoldDB" id="A0A6M9U0J4"/>
<keyword evidence="5" id="KW-0539">Nucleus</keyword>
<name>A0A6M9U0J4_MANIN</name>
<evidence type="ECO:0000256" key="4">
    <source>
        <dbReference type="ARBA" id="ARBA00023163"/>
    </source>
</evidence>